<evidence type="ECO:0000256" key="1">
    <source>
        <dbReference type="SAM" id="MobiDB-lite"/>
    </source>
</evidence>
<dbReference type="EMBL" id="BLLK01000020">
    <property type="protein sequence ID" value="GFH45143.1"/>
    <property type="molecule type" value="Genomic_DNA"/>
</dbReference>
<feature type="compositionally biased region" description="Polar residues" evidence="1">
    <location>
        <begin position="478"/>
        <end position="490"/>
    </location>
</feature>
<evidence type="ECO:0000313" key="2">
    <source>
        <dbReference type="EMBL" id="GFH45143.1"/>
    </source>
</evidence>
<protein>
    <submittedName>
        <fullName evidence="2">Uncharacterized protein</fullName>
    </submittedName>
</protein>
<feature type="region of interest" description="Disordered" evidence="1">
    <location>
        <begin position="477"/>
        <end position="500"/>
    </location>
</feature>
<feature type="region of interest" description="Disordered" evidence="1">
    <location>
        <begin position="50"/>
        <end position="125"/>
    </location>
</feature>
<reference evidence="2 3" key="1">
    <citation type="journal article" date="2021" name="Sci. Rep.">
        <title>The genome of the diatom Chaetoceros tenuissimus carries an ancient integrated fragment of an extant virus.</title>
        <authorList>
            <person name="Hongo Y."/>
            <person name="Kimura K."/>
            <person name="Takaki Y."/>
            <person name="Yoshida Y."/>
            <person name="Baba S."/>
            <person name="Kobayashi G."/>
            <person name="Nagasaki K."/>
            <person name="Hano T."/>
            <person name="Tomaru Y."/>
        </authorList>
    </citation>
    <scope>NUCLEOTIDE SEQUENCE [LARGE SCALE GENOMIC DNA]</scope>
    <source>
        <strain evidence="2 3">NIES-3715</strain>
    </source>
</reference>
<gene>
    <name evidence="2" type="ORF">CTEN210_01617</name>
</gene>
<feature type="compositionally biased region" description="Basic and acidic residues" evidence="1">
    <location>
        <begin position="89"/>
        <end position="102"/>
    </location>
</feature>
<feature type="compositionally biased region" description="Polar residues" evidence="1">
    <location>
        <begin position="69"/>
        <end position="86"/>
    </location>
</feature>
<feature type="region of interest" description="Disordered" evidence="1">
    <location>
        <begin position="321"/>
        <end position="379"/>
    </location>
</feature>
<feature type="compositionally biased region" description="Basic and acidic residues" evidence="1">
    <location>
        <begin position="321"/>
        <end position="349"/>
    </location>
</feature>
<evidence type="ECO:0000313" key="3">
    <source>
        <dbReference type="Proteomes" id="UP001054902"/>
    </source>
</evidence>
<proteinExistence type="predicted"/>
<name>A0AAD3CFZ1_9STRA</name>
<sequence>MGRTKIFKAAAMWDELRRKERKMNALMSKEEEKRRTTEIIVDSLPNNSIDRNISMIQSPSSPPPIVQDRSASFDVSSPSYDYQQAKGTHVKDADTIQKESNNKRKRKSPKAPLEHGPKLLSPDEEQDRHATRFVFKIFSQLEICHFRIEDIKGRRAANHDIGYPGMACQFCLGVSKKSGSTLMGRGGRYFPTSFKTLVDSGKTLFAIHKHLMDCEKCPKHVKDELKVLRKEHDIEKKQLKRGSNVKFCTNIWNRLYGDRPKLDYSTPSARVADTANLLLTLAASGSDLESQNKINACDSHGMQIATMVSIDSVASEDSFEKGSELNKLHTIDEERNNSEDSDYEGEHQSPRKRTKSTETFQVETRDDGNSNDRANTRSFPSDDIRSFYHGGEDFYHHFRAFPHQRIYDVSPYNRPRAGYEQPNHYSGMPYSRFHPYEYFAPPPPCNRFYPPVHHHNYRFGAERTLPKPLVHPKVASGLQASRTPSPTNSVGPLVKPQMPM</sequence>
<comment type="caution">
    <text evidence="2">The sequence shown here is derived from an EMBL/GenBank/DDBJ whole genome shotgun (WGS) entry which is preliminary data.</text>
</comment>
<organism evidence="2 3">
    <name type="scientific">Chaetoceros tenuissimus</name>
    <dbReference type="NCBI Taxonomy" id="426638"/>
    <lineage>
        <taxon>Eukaryota</taxon>
        <taxon>Sar</taxon>
        <taxon>Stramenopiles</taxon>
        <taxon>Ochrophyta</taxon>
        <taxon>Bacillariophyta</taxon>
        <taxon>Coscinodiscophyceae</taxon>
        <taxon>Chaetocerotophycidae</taxon>
        <taxon>Chaetocerotales</taxon>
        <taxon>Chaetocerotaceae</taxon>
        <taxon>Chaetoceros</taxon>
    </lineage>
</organism>
<keyword evidence="3" id="KW-1185">Reference proteome</keyword>
<dbReference type="AlphaFoldDB" id="A0AAD3CFZ1"/>
<dbReference type="Proteomes" id="UP001054902">
    <property type="component" value="Unassembled WGS sequence"/>
</dbReference>
<accession>A0AAD3CFZ1</accession>